<reference evidence="1" key="2">
    <citation type="journal article" date="2015" name="Fish Shellfish Immunol.">
        <title>Early steps in the European eel (Anguilla anguilla)-Vibrio vulnificus interaction in the gills: Role of the RtxA13 toxin.</title>
        <authorList>
            <person name="Callol A."/>
            <person name="Pajuelo D."/>
            <person name="Ebbesson L."/>
            <person name="Teles M."/>
            <person name="MacKenzie S."/>
            <person name="Amaro C."/>
        </authorList>
    </citation>
    <scope>NUCLEOTIDE SEQUENCE</scope>
</reference>
<protein>
    <submittedName>
        <fullName evidence="1">Uncharacterized protein</fullName>
    </submittedName>
</protein>
<organism evidence="1">
    <name type="scientific">Anguilla anguilla</name>
    <name type="common">European freshwater eel</name>
    <name type="synonym">Muraena anguilla</name>
    <dbReference type="NCBI Taxonomy" id="7936"/>
    <lineage>
        <taxon>Eukaryota</taxon>
        <taxon>Metazoa</taxon>
        <taxon>Chordata</taxon>
        <taxon>Craniata</taxon>
        <taxon>Vertebrata</taxon>
        <taxon>Euteleostomi</taxon>
        <taxon>Actinopterygii</taxon>
        <taxon>Neopterygii</taxon>
        <taxon>Teleostei</taxon>
        <taxon>Anguilliformes</taxon>
        <taxon>Anguillidae</taxon>
        <taxon>Anguilla</taxon>
    </lineage>
</organism>
<accession>A0A0E9V5I8</accession>
<evidence type="ECO:0000313" key="1">
    <source>
        <dbReference type="EMBL" id="JAH73251.1"/>
    </source>
</evidence>
<dbReference type="AlphaFoldDB" id="A0A0E9V5I8"/>
<dbReference type="EMBL" id="GBXM01035326">
    <property type="protein sequence ID" value="JAH73251.1"/>
    <property type="molecule type" value="Transcribed_RNA"/>
</dbReference>
<name>A0A0E9V5I8_ANGAN</name>
<sequence length="17" mass="2147">MNFREVKTFNNSTIIWF</sequence>
<proteinExistence type="predicted"/>
<reference evidence="1" key="1">
    <citation type="submission" date="2014-11" db="EMBL/GenBank/DDBJ databases">
        <authorList>
            <person name="Amaro Gonzalez C."/>
        </authorList>
    </citation>
    <scope>NUCLEOTIDE SEQUENCE</scope>
</reference>